<dbReference type="InterPro" id="IPR014743">
    <property type="entry name" value="Cl-channel_core"/>
</dbReference>
<comment type="subcellular location">
    <subcellularLocation>
        <location evidence="1">Membrane</location>
        <topology evidence="1">Multi-pass membrane protein</topology>
    </subcellularLocation>
</comment>
<dbReference type="InterPro" id="IPR050368">
    <property type="entry name" value="ClC-type_chloride_channel"/>
</dbReference>
<dbReference type="PRINTS" id="PR00762">
    <property type="entry name" value="CLCHANNEL"/>
</dbReference>
<organism evidence="11 12">
    <name type="scientific">Sphingomonas yantingensis</name>
    <dbReference type="NCBI Taxonomy" id="1241761"/>
    <lineage>
        <taxon>Bacteria</taxon>
        <taxon>Pseudomonadati</taxon>
        <taxon>Pseudomonadota</taxon>
        <taxon>Alphaproteobacteria</taxon>
        <taxon>Sphingomonadales</taxon>
        <taxon>Sphingomonadaceae</taxon>
        <taxon>Sphingomonas</taxon>
    </lineage>
</organism>
<proteinExistence type="predicted"/>
<reference evidence="11 12" key="1">
    <citation type="submission" date="2020-08" db="EMBL/GenBank/DDBJ databases">
        <title>Genomic Encyclopedia of Type Strains, Phase IV (KMG-IV): sequencing the most valuable type-strain genomes for metagenomic binning, comparative biology and taxonomic classification.</title>
        <authorList>
            <person name="Goeker M."/>
        </authorList>
    </citation>
    <scope>NUCLEOTIDE SEQUENCE [LARGE SCALE GENOMIC DNA]</scope>
    <source>
        <strain evidence="11 12">DSM 27244</strain>
    </source>
</reference>
<keyword evidence="2" id="KW-0813">Transport</keyword>
<evidence type="ECO:0000256" key="3">
    <source>
        <dbReference type="ARBA" id="ARBA00022692"/>
    </source>
</evidence>
<gene>
    <name evidence="11" type="ORF">FHR19_002602</name>
</gene>
<dbReference type="CDD" id="cd01034">
    <property type="entry name" value="EriC_like"/>
    <property type="match status" value="1"/>
</dbReference>
<feature type="transmembrane region" description="Helical" evidence="10">
    <location>
        <begin position="62"/>
        <end position="81"/>
    </location>
</feature>
<dbReference type="GO" id="GO:0005254">
    <property type="term" value="F:chloride channel activity"/>
    <property type="evidence" value="ECO:0007669"/>
    <property type="project" value="UniProtKB-KW"/>
</dbReference>
<dbReference type="Gene3D" id="1.10.3080.10">
    <property type="entry name" value="Clc chloride channel"/>
    <property type="match status" value="1"/>
</dbReference>
<name>A0A7W9ARQ5_9SPHN</name>
<protein>
    <submittedName>
        <fullName evidence="11">H+/Cl- antiporter ClcA</fullName>
    </submittedName>
</protein>
<dbReference type="SUPFAM" id="SSF81340">
    <property type="entry name" value="Clc chloride channel"/>
    <property type="match status" value="1"/>
</dbReference>
<evidence type="ECO:0000256" key="4">
    <source>
        <dbReference type="ARBA" id="ARBA00022989"/>
    </source>
</evidence>
<dbReference type="EMBL" id="JACIJJ010000004">
    <property type="protein sequence ID" value="MBB5699236.1"/>
    <property type="molecule type" value="Genomic_DNA"/>
</dbReference>
<feature type="transmembrane region" description="Helical" evidence="10">
    <location>
        <begin position="233"/>
        <end position="256"/>
    </location>
</feature>
<comment type="caution">
    <text evidence="11">The sequence shown here is derived from an EMBL/GenBank/DDBJ whole genome shotgun (WGS) entry which is preliminary data.</text>
</comment>
<keyword evidence="8" id="KW-0868">Chloride</keyword>
<keyword evidence="9" id="KW-0407">Ion channel</keyword>
<keyword evidence="3 10" id="KW-0812">Transmembrane</keyword>
<feature type="transmembrane region" description="Helical" evidence="10">
    <location>
        <begin position="276"/>
        <end position="301"/>
    </location>
</feature>
<keyword evidence="5" id="KW-0406">Ion transport</keyword>
<feature type="transmembrane region" description="Helical" evidence="10">
    <location>
        <begin position="357"/>
        <end position="386"/>
    </location>
</feature>
<sequence>MRGPTLRQARVALKRHGPTAPIWRRRTAILGGAVLIGLVALAFASAADHAGEAFAALAARWWWAPLIVTPAGFAAIAWLTARIAPAARGSGIPQVMAATHDPDRAMTGLVSLRTVSVKLVLTIGTLLVGASTGREGPTVQVAASIMGYAHRLLAVPLRASVFIAGGAAGVAGAFNTPLAGVAFAIEELAAAYEQRMTLLVMTAVLIAGMVSLGLSGDYVYFGVMRQTLSVRETLLAAPVAGIAGGLAGALFSRLVIGEGRVRWAPLAAIKRQPAVFAGILGLFVAAIGVATGLTWGTGYGAARGIITGAEVPVWFGAAKFASTLATAVSGMPGGIFAPSLSVGAGLGAMLRELFPAYPPGAVVLLGMVAYFTGVVRAPLTAVIIIAETTASRGLMMPLLASALIADGVAQVACKERLYHALAKGFLSPPGEVGDDSRRDGH</sequence>
<evidence type="ECO:0000256" key="8">
    <source>
        <dbReference type="ARBA" id="ARBA00023214"/>
    </source>
</evidence>
<dbReference type="InterPro" id="IPR001807">
    <property type="entry name" value="ClC"/>
</dbReference>
<feature type="transmembrane region" description="Helical" evidence="10">
    <location>
        <begin position="313"/>
        <end position="337"/>
    </location>
</feature>
<evidence type="ECO:0000313" key="12">
    <source>
        <dbReference type="Proteomes" id="UP000557739"/>
    </source>
</evidence>
<evidence type="ECO:0000313" key="11">
    <source>
        <dbReference type="EMBL" id="MBB5699236.1"/>
    </source>
</evidence>
<keyword evidence="4 10" id="KW-1133">Transmembrane helix</keyword>
<dbReference type="PANTHER" id="PTHR43427:SF6">
    <property type="entry name" value="CHLORIDE CHANNEL PROTEIN CLC-E"/>
    <property type="match status" value="1"/>
</dbReference>
<feature type="transmembrane region" description="Helical" evidence="10">
    <location>
        <begin position="197"/>
        <end position="221"/>
    </location>
</feature>
<evidence type="ECO:0000256" key="2">
    <source>
        <dbReference type="ARBA" id="ARBA00022448"/>
    </source>
</evidence>
<keyword evidence="12" id="KW-1185">Reference proteome</keyword>
<dbReference type="RefSeq" id="WP_184029079.1">
    <property type="nucleotide sequence ID" value="NZ_JACIJJ010000004.1"/>
</dbReference>
<dbReference type="GO" id="GO:0034707">
    <property type="term" value="C:chloride channel complex"/>
    <property type="evidence" value="ECO:0007669"/>
    <property type="project" value="UniProtKB-KW"/>
</dbReference>
<evidence type="ECO:0000256" key="9">
    <source>
        <dbReference type="ARBA" id="ARBA00023303"/>
    </source>
</evidence>
<feature type="transmembrane region" description="Helical" evidence="10">
    <location>
        <begin position="161"/>
        <end position="185"/>
    </location>
</feature>
<evidence type="ECO:0000256" key="5">
    <source>
        <dbReference type="ARBA" id="ARBA00023065"/>
    </source>
</evidence>
<accession>A0A7W9ARQ5</accession>
<dbReference type="PANTHER" id="PTHR43427">
    <property type="entry name" value="CHLORIDE CHANNEL PROTEIN CLC-E"/>
    <property type="match status" value="1"/>
</dbReference>
<dbReference type="Proteomes" id="UP000557739">
    <property type="component" value="Unassembled WGS sequence"/>
</dbReference>
<dbReference type="Pfam" id="PF00654">
    <property type="entry name" value="Voltage_CLC"/>
    <property type="match status" value="1"/>
</dbReference>
<keyword evidence="6 10" id="KW-0472">Membrane</keyword>
<dbReference type="AlphaFoldDB" id="A0A7W9ARQ5"/>
<evidence type="ECO:0000256" key="1">
    <source>
        <dbReference type="ARBA" id="ARBA00004141"/>
    </source>
</evidence>
<keyword evidence="7" id="KW-0869">Chloride channel</keyword>
<evidence type="ECO:0000256" key="10">
    <source>
        <dbReference type="SAM" id="Phobius"/>
    </source>
</evidence>
<evidence type="ECO:0000256" key="6">
    <source>
        <dbReference type="ARBA" id="ARBA00023136"/>
    </source>
</evidence>
<evidence type="ECO:0000256" key="7">
    <source>
        <dbReference type="ARBA" id="ARBA00023173"/>
    </source>
</evidence>